<dbReference type="EMBL" id="DYDO01000008">
    <property type="protein sequence ID" value="DBA19387.1"/>
    <property type="molecule type" value="Genomic_DNA"/>
</dbReference>
<gene>
    <name evidence="1" type="ORF">GDO54_015232</name>
</gene>
<accession>A0AAV3A837</accession>
<keyword evidence="2" id="KW-1185">Reference proteome</keyword>
<organism evidence="1 2">
    <name type="scientific">Pyxicephalus adspersus</name>
    <name type="common">African bullfrog</name>
    <dbReference type="NCBI Taxonomy" id="30357"/>
    <lineage>
        <taxon>Eukaryota</taxon>
        <taxon>Metazoa</taxon>
        <taxon>Chordata</taxon>
        <taxon>Craniata</taxon>
        <taxon>Vertebrata</taxon>
        <taxon>Euteleostomi</taxon>
        <taxon>Amphibia</taxon>
        <taxon>Batrachia</taxon>
        <taxon>Anura</taxon>
        <taxon>Neobatrachia</taxon>
        <taxon>Ranoidea</taxon>
        <taxon>Pyxicephalidae</taxon>
        <taxon>Pyxicephalinae</taxon>
        <taxon>Pyxicephalus</taxon>
    </lineage>
</organism>
<name>A0AAV3A837_PYXAD</name>
<sequence>MRFFNIRKANSQPLKTEIEETWLWHGGHGNEQKSINERRFSLKCKHTRESSQHRVPGFPRTQIFYIFCLFFLRKHFALGTIVQQNIFFSQDTIKQAQ</sequence>
<proteinExistence type="predicted"/>
<dbReference type="Proteomes" id="UP001181693">
    <property type="component" value="Unassembled WGS sequence"/>
</dbReference>
<evidence type="ECO:0000313" key="2">
    <source>
        <dbReference type="Proteomes" id="UP001181693"/>
    </source>
</evidence>
<protein>
    <submittedName>
        <fullName evidence="1">Uncharacterized protein</fullName>
    </submittedName>
</protein>
<comment type="caution">
    <text evidence="1">The sequence shown here is derived from an EMBL/GenBank/DDBJ whole genome shotgun (WGS) entry which is preliminary data.</text>
</comment>
<reference evidence="1" key="1">
    <citation type="thesis" date="2020" institute="ProQuest LLC" country="789 East Eisenhower Parkway, Ann Arbor, MI, USA">
        <title>Comparative Genomics and Chromosome Evolution.</title>
        <authorList>
            <person name="Mudd A.B."/>
        </authorList>
    </citation>
    <scope>NUCLEOTIDE SEQUENCE</scope>
    <source>
        <strain evidence="1">1538</strain>
        <tissue evidence="1">Blood</tissue>
    </source>
</reference>
<evidence type="ECO:0000313" key="1">
    <source>
        <dbReference type="EMBL" id="DBA19387.1"/>
    </source>
</evidence>
<dbReference type="AlphaFoldDB" id="A0AAV3A837"/>